<dbReference type="PROSITE" id="PS51257">
    <property type="entry name" value="PROKAR_LIPOPROTEIN"/>
    <property type="match status" value="1"/>
</dbReference>
<organism evidence="7 8">
    <name type="scientific">Pelomonas caseinilytica</name>
    <dbReference type="NCBI Taxonomy" id="2906763"/>
    <lineage>
        <taxon>Bacteria</taxon>
        <taxon>Pseudomonadati</taxon>
        <taxon>Pseudomonadota</taxon>
        <taxon>Betaproteobacteria</taxon>
        <taxon>Burkholderiales</taxon>
        <taxon>Sphaerotilaceae</taxon>
        <taxon>Roseateles</taxon>
    </lineage>
</organism>
<dbReference type="PRINTS" id="PR01023">
    <property type="entry name" value="NAFLGMOTY"/>
</dbReference>
<dbReference type="PANTHER" id="PTHR30329:SF20">
    <property type="entry name" value="EXPORTED PROTEIN"/>
    <property type="match status" value="1"/>
</dbReference>
<proteinExistence type="predicted"/>
<dbReference type="InterPro" id="IPR036737">
    <property type="entry name" value="OmpA-like_sf"/>
</dbReference>
<evidence type="ECO:0000256" key="5">
    <source>
        <dbReference type="SAM" id="SignalP"/>
    </source>
</evidence>
<sequence>MNTRFPLTPNRPFALAGPVAAACLALLAACSSMPARNAALDQAHSRLDAAQSQPKTVALAADELARARDALRRADQAQVQGGDVAQVNHLSHLALQQVVIAEETAASRSAQAVVAGAAAERDRMRLELRTREADTALSQKSAAEAASADKTAQLARSEADTQAERDRVARRDQTVSDLQSQLHEMNARDTDRGVVVTLGDLLFDTGDAELRRDGQHRMDQLASFMKRYPDRHASIDGYTDNVGKAASNQVLSDRRARAVRVALMDLGVPGSQLSTQGFGEQRPVASNGTSAGRQMNRRVEVVFAREAGDQVRK</sequence>
<dbReference type="EMBL" id="JAJTWT010000005">
    <property type="protein sequence ID" value="MCE4538537.1"/>
    <property type="molecule type" value="Genomic_DNA"/>
</dbReference>
<name>A0ABS8XG89_9BURK</name>
<dbReference type="PANTHER" id="PTHR30329">
    <property type="entry name" value="STATOR ELEMENT OF FLAGELLAR MOTOR COMPLEX"/>
    <property type="match status" value="1"/>
</dbReference>
<feature type="region of interest" description="Disordered" evidence="4">
    <location>
        <begin position="132"/>
        <end position="186"/>
    </location>
</feature>
<dbReference type="Gene3D" id="3.30.1330.60">
    <property type="entry name" value="OmpA-like domain"/>
    <property type="match status" value="1"/>
</dbReference>
<dbReference type="PROSITE" id="PS51123">
    <property type="entry name" value="OMPA_2"/>
    <property type="match status" value="1"/>
</dbReference>
<dbReference type="CDD" id="cd07185">
    <property type="entry name" value="OmpA_C-like"/>
    <property type="match status" value="1"/>
</dbReference>
<accession>A0ABS8XG89</accession>
<dbReference type="InterPro" id="IPR006665">
    <property type="entry name" value="OmpA-like"/>
</dbReference>
<dbReference type="Pfam" id="PF00691">
    <property type="entry name" value="OmpA"/>
    <property type="match status" value="1"/>
</dbReference>
<feature type="domain" description="OmpA-like" evidence="6">
    <location>
        <begin position="190"/>
        <end position="307"/>
    </location>
</feature>
<feature type="compositionally biased region" description="Basic and acidic residues" evidence="4">
    <location>
        <begin position="157"/>
        <end position="174"/>
    </location>
</feature>
<dbReference type="PRINTS" id="PR01021">
    <property type="entry name" value="OMPADOMAIN"/>
</dbReference>
<dbReference type="Pfam" id="PF14346">
    <property type="entry name" value="DUF4398"/>
    <property type="match status" value="1"/>
</dbReference>
<feature type="signal peptide" evidence="5">
    <location>
        <begin position="1"/>
        <end position="21"/>
    </location>
</feature>
<dbReference type="InterPro" id="IPR050330">
    <property type="entry name" value="Bact_OuterMem_StrucFunc"/>
</dbReference>
<feature type="compositionally biased region" description="Polar residues" evidence="4">
    <location>
        <begin position="274"/>
        <end position="293"/>
    </location>
</feature>
<dbReference type="RefSeq" id="WP_233392967.1">
    <property type="nucleotide sequence ID" value="NZ_JAJTWT010000005.1"/>
</dbReference>
<evidence type="ECO:0000256" key="1">
    <source>
        <dbReference type="ARBA" id="ARBA00004442"/>
    </source>
</evidence>
<dbReference type="Proteomes" id="UP001201463">
    <property type="component" value="Unassembled WGS sequence"/>
</dbReference>
<dbReference type="InterPro" id="IPR006664">
    <property type="entry name" value="OMP_bac"/>
</dbReference>
<gene>
    <name evidence="7" type="ORF">LXT12_14895</name>
</gene>
<feature type="region of interest" description="Disordered" evidence="4">
    <location>
        <begin position="274"/>
        <end position="298"/>
    </location>
</feature>
<evidence type="ECO:0000313" key="7">
    <source>
        <dbReference type="EMBL" id="MCE4538537.1"/>
    </source>
</evidence>
<reference evidence="7 8" key="1">
    <citation type="submission" date="2021-12" db="EMBL/GenBank/DDBJ databases">
        <title>Genome seq of p7.</title>
        <authorList>
            <person name="Seo T."/>
        </authorList>
    </citation>
    <scope>NUCLEOTIDE SEQUENCE [LARGE SCALE GENOMIC DNA]</scope>
    <source>
        <strain evidence="7 8">P7</strain>
    </source>
</reference>
<keyword evidence="5" id="KW-0732">Signal</keyword>
<evidence type="ECO:0000256" key="4">
    <source>
        <dbReference type="SAM" id="MobiDB-lite"/>
    </source>
</evidence>
<dbReference type="SUPFAM" id="SSF103088">
    <property type="entry name" value="OmpA-like"/>
    <property type="match status" value="1"/>
</dbReference>
<keyword evidence="2 3" id="KW-0472">Membrane</keyword>
<evidence type="ECO:0000256" key="2">
    <source>
        <dbReference type="ARBA" id="ARBA00023136"/>
    </source>
</evidence>
<evidence type="ECO:0000259" key="6">
    <source>
        <dbReference type="PROSITE" id="PS51123"/>
    </source>
</evidence>
<protein>
    <submittedName>
        <fullName evidence="7">OmpA family protein</fullName>
    </submittedName>
</protein>
<feature type="chain" id="PRO_5046701692" evidence="5">
    <location>
        <begin position="22"/>
        <end position="313"/>
    </location>
</feature>
<evidence type="ECO:0000256" key="3">
    <source>
        <dbReference type="PROSITE-ProRule" id="PRU00473"/>
    </source>
</evidence>
<feature type="compositionally biased region" description="Low complexity" evidence="4">
    <location>
        <begin position="135"/>
        <end position="153"/>
    </location>
</feature>
<comment type="subcellular location">
    <subcellularLocation>
        <location evidence="1">Cell outer membrane</location>
    </subcellularLocation>
</comment>
<comment type="caution">
    <text evidence="7">The sequence shown here is derived from an EMBL/GenBank/DDBJ whole genome shotgun (WGS) entry which is preliminary data.</text>
</comment>
<dbReference type="InterPro" id="IPR025511">
    <property type="entry name" value="DUF4398"/>
</dbReference>
<evidence type="ECO:0000313" key="8">
    <source>
        <dbReference type="Proteomes" id="UP001201463"/>
    </source>
</evidence>
<keyword evidence="8" id="KW-1185">Reference proteome</keyword>